<feature type="transmembrane region" description="Helical" evidence="1">
    <location>
        <begin position="178"/>
        <end position="198"/>
    </location>
</feature>
<protein>
    <recommendedName>
        <fullName evidence="4">TspO/MBR related protein</fullName>
    </recommendedName>
</protein>
<dbReference type="AlphaFoldDB" id="A0A420WFH3"/>
<evidence type="ECO:0000313" key="3">
    <source>
        <dbReference type="Proteomes" id="UP000282211"/>
    </source>
</evidence>
<feature type="transmembrane region" description="Helical" evidence="1">
    <location>
        <begin position="230"/>
        <end position="249"/>
    </location>
</feature>
<feature type="transmembrane region" description="Helical" evidence="1">
    <location>
        <begin position="12"/>
        <end position="32"/>
    </location>
</feature>
<keyword evidence="3" id="KW-1185">Reference proteome</keyword>
<sequence length="268" mass="29678">MPKDVIRIALNFLFAPLMWVLSSLSVFMTSARSPKELSEINESFLVPLGIAFSIWFPIFVGCIAYGVIQTLPSKRTHPLYQRIGWWTALGFGSICVWSLASAFAPRDLAQWATAIIFVPALISLVKAMSILSQHYGSLETSERVCVFVPISLIAGWVSLAFFLNWAPLATGFVHSSNTLLIMNILILALAMAWALYFIRNSGANRAFAFPIAWGLAFLIIKHAFNPQGETLIAWASTIGLVSIITASTLKPKTYVRDFQARETTQIED</sequence>
<keyword evidence="1" id="KW-0472">Membrane</keyword>
<dbReference type="EMBL" id="RBII01000002">
    <property type="protein sequence ID" value="RKQ69740.1"/>
    <property type="molecule type" value="Genomic_DNA"/>
</dbReference>
<gene>
    <name evidence="2" type="ORF">DES40_2549</name>
</gene>
<organism evidence="2 3">
    <name type="scientific">Litorimonas taeanensis</name>
    <dbReference type="NCBI Taxonomy" id="568099"/>
    <lineage>
        <taxon>Bacteria</taxon>
        <taxon>Pseudomonadati</taxon>
        <taxon>Pseudomonadota</taxon>
        <taxon>Alphaproteobacteria</taxon>
        <taxon>Maricaulales</taxon>
        <taxon>Robiginitomaculaceae</taxon>
    </lineage>
</organism>
<keyword evidence="1" id="KW-1133">Transmembrane helix</keyword>
<dbReference type="InParanoid" id="A0A420WFH3"/>
<feature type="transmembrane region" description="Helical" evidence="1">
    <location>
        <begin position="205"/>
        <end position="224"/>
    </location>
</feature>
<evidence type="ECO:0000313" key="2">
    <source>
        <dbReference type="EMBL" id="RKQ69740.1"/>
    </source>
</evidence>
<evidence type="ECO:0000256" key="1">
    <source>
        <dbReference type="SAM" id="Phobius"/>
    </source>
</evidence>
<reference evidence="2 3" key="1">
    <citation type="submission" date="2018-10" db="EMBL/GenBank/DDBJ databases">
        <title>Genomic Encyclopedia of Type Strains, Phase IV (KMG-IV): sequencing the most valuable type-strain genomes for metagenomic binning, comparative biology and taxonomic classification.</title>
        <authorList>
            <person name="Goeker M."/>
        </authorList>
    </citation>
    <scope>NUCLEOTIDE SEQUENCE [LARGE SCALE GENOMIC DNA]</scope>
    <source>
        <strain evidence="2 3">DSM 22008</strain>
    </source>
</reference>
<accession>A0A420WFH3</accession>
<comment type="caution">
    <text evidence="2">The sequence shown here is derived from an EMBL/GenBank/DDBJ whole genome shotgun (WGS) entry which is preliminary data.</text>
</comment>
<name>A0A420WFH3_9PROT</name>
<feature type="transmembrane region" description="Helical" evidence="1">
    <location>
        <begin position="144"/>
        <end position="166"/>
    </location>
</feature>
<evidence type="ECO:0008006" key="4">
    <source>
        <dbReference type="Google" id="ProtNLM"/>
    </source>
</evidence>
<feature type="transmembrane region" description="Helical" evidence="1">
    <location>
        <begin position="83"/>
        <end position="104"/>
    </location>
</feature>
<dbReference type="Proteomes" id="UP000282211">
    <property type="component" value="Unassembled WGS sequence"/>
</dbReference>
<keyword evidence="1" id="KW-0812">Transmembrane</keyword>
<feature type="transmembrane region" description="Helical" evidence="1">
    <location>
        <begin position="110"/>
        <end position="132"/>
    </location>
</feature>
<proteinExistence type="predicted"/>
<feature type="transmembrane region" description="Helical" evidence="1">
    <location>
        <begin position="44"/>
        <end position="71"/>
    </location>
</feature>